<sequence length="247" mass="28604">MHDDRAAQVTRGHRVEMRERIRERTADRTAERQPRQRRGDQAGHQHDDRQHAQRVVDRFRAVEARLRVAELEIAQRFARDRKLVVQHLELLGALADPVVVARRDRPPECVAAALQRLPLRGDILCEAVLLRAARQREVFLPPRVGLRAHRAAALHRGGGIGRAGQQRGAVERQALARRVHFRHGHVDRARHLVHEDFTRRVVRARHPVHAEHADQPQQHREKRHRQTDARTYRQISDHHHSSCVASS</sequence>
<feature type="region of interest" description="Disordered" evidence="1">
    <location>
        <begin position="208"/>
        <end position="247"/>
    </location>
</feature>
<name>B1FRP2_9BURK</name>
<evidence type="ECO:0000313" key="2">
    <source>
        <dbReference type="EMBL" id="EDS99779.1"/>
    </source>
</evidence>
<organism evidence="2 3">
    <name type="scientific">Burkholderia ambifaria IOP40-10</name>
    <dbReference type="NCBI Taxonomy" id="396596"/>
    <lineage>
        <taxon>Bacteria</taxon>
        <taxon>Pseudomonadati</taxon>
        <taxon>Pseudomonadota</taxon>
        <taxon>Betaproteobacteria</taxon>
        <taxon>Burkholderiales</taxon>
        <taxon>Burkholderiaceae</taxon>
        <taxon>Burkholderia</taxon>
        <taxon>Burkholderia cepacia complex</taxon>
    </lineage>
</organism>
<gene>
    <name evidence="2" type="ORF">BamIOP4010DRAFT_6705</name>
</gene>
<evidence type="ECO:0000313" key="3">
    <source>
        <dbReference type="Proteomes" id="UP000005463"/>
    </source>
</evidence>
<feature type="compositionally biased region" description="Basic and acidic residues" evidence="1">
    <location>
        <begin position="226"/>
        <end position="240"/>
    </location>
</feature>
<accession>B1FRP2</accession>
<reference evidence="2 3" key="1">
    <citation type="submission" date="2008-03" db="EMBL/GenBank/DDBJ databases">
        <title>Sequencing of the draft genome and assembly of Burkholderia ambifaria IOP40-10.</title>
        <authorList>
            <consortium name="US DOE Joint Genome Institute (JGI-PGF)"/>
            <person name="Copeland A."/>
            <person name="Lucas S."/>
            <person name="Lapidus A."/>
            <person name="Glavina del Rio T."/>
            <person name="Dalin E."/>
            <person name="Tice H."/>
            <person name="Bruce D."/>
            <person name="Goodwin L."/>
            <person name="Pitluck S."/>
            <person name="Larimer F."/>
            <person name="Land M.L."/>
            <person name="Hauser L."/>
            <person name="Tiedje J."/>
            <person name="Richardson P."/>
        </authorList>
    </citation>
    <scope>NUCLEOTIDE SEQUENCE [LARGE SCALE GENOMIC DNA]</scope>
    <source>
        <strain evidence="2 3">IOP40-10</strain>
    </source>
</reference>
<protein>
    <submittedName>
        <fullName evidence="2">Uncharacterized protein</fullName>
    </submittedName>
</protein>
<proteinExistence type="predicted"/>
<dbReference type="Proteomes" id="UP000005463">
    <property type="component" value="Unassembled WGS sequence"/>
</dbReference>
<evidence type="ECO:0000256" key="1">
    <source>
        <dbReference type="SAM" id="MobiDB-lite"/>
    </source>
</evidence>
<comment type="caution">
    <text evidence="2">The sequence shown here is derived from an EMBL/GenBank/DDBJ whole genome shotgun (WGS) entry which is preliminary data.</text>
</comment>
<feature type="region of interest" description="Disordered" evidence="1">
    <location>
        <begin position="1"/>
        <end position="54"/>
    </location>
</feature>
<feature type="compositionally biased region" description="Basic and acidic residues" evidence="1">
    <location>
        <begin position="13"/>
        <end position="54"/>
    </location>
</feature>
<feature type="compositionally biased region" description="Basic and acidic residues" evidence="1">
    <location>
        <begin position="208"/>
        <end position="219"/>
    </location>
</feature>
<dbReference type="EMBL" id="ABLC01000439">
    <property type="protein sequence ID" value="EDS99779.1"/>
    <property type="molecule type" value="Genomic_DNA"/>
</dbReference>
<dbReference type="AlphaFoldDB" id="B1FRP2"/>